<keyword evidence="5" id="KW-1185">Reference proteome</keyword>
<name>A0A5C6DIW7_9BACT</name>
<dbReference type="Proteomes" id="UP000319143">
    <property type="component" value="Unassembled WGS sequence"/>
</dbReference>
<evidence type="ECO:0000313" key="5">
    <source>
        <dbReference type="Proteomes" id="UP000319143"/>
    </source>
</evidence>
<dbReference type="GO" id="GO:0016787">
    <property type="term" value="F:hydrolase activity"/>
    <property type="evidence" value="ECO:0007669"/>
    <property type="project" value="InterPro"/>
</dbReference>
<evidence type="ECO:0000313" key="4">
    <source>
        <dbReference type="EMBL" id="TWU36044.1"/>
    </source>
</evidence>
<feature type="domain" description="3-keto-alpha-glucoside-1,2-lyase/3-keto-2-hydroxy-glucal hydratase" evidence="3">
    <location>
        <begin position="164"/>
        <end position="339"/>
    </location>
</feature>
<dbReference type="OrthoDB" id="176168at2"/>
<dbReference type="InterPro" id="IPR010496">
    <property type="entry name" value="AL/BT2_dom"/>
</dbReference>
<feature type="signal peptide" evidence="2">
    <location>
        <begin position="1"/>
        <end position="26"/>
    </location>
</feature>
<gene>
    <name evidence="4" type="ORF">Poly41_37970</name>
</gene>
<dbReference type="EMBL" id="SJPV01000006">
    <property type="protein sequence ID" value="TWU36044.1"/>
    <property type="molecule type" value="Genomic_DNA"/>
</dbReference>
<dbReference type="AlphaFoldDB" id="A0A5C6DIW7"/>
<reference evidence="4 5" key="1">
    <citation type="submission" date="2019-02" db="EMBL/GenBank/DDBJ databases">
        <title>Deep-cultivation of Planctomycetes and their phenomic and genomic characterization uncovers novel biology.</title>
        <authorList>
            <person name="Wiegand S."/>
            <person name="Jogler M."/>
            <person name="Boedeker C."/>
            <person name="Pinto D."/>
            <person name="Vollmers J."/>
            <person name="Rivas-Marin E."/>
            <person name="Kohn T."/>
            <person name="Peeters S.H."/>
            <person name="Heuer A."/>
            <person name="Rast P."/>
            <person name="Oberbeckmann S."/>
            <person name="Bunk B."/>
            <person name="Jeske O."/>
            <person name="Meyerdierks A."/>
            <person name="Storesund J.E."/>
            <person name="Kallscheuer N."/>
            <person name="Luecker S."/>
            <person name="Lage O.M."/>
            <person name="Pohl T."/>
            <person name="Merkel B.J."/>
            <person name="Hornburger P."/>
            <person name="Mueller R.-W."/>
            <person name="Bruemmer F."/>
            <person name="Labrenz M."/>
            <person name="Spormann A.M."/>
            <person name="Op Den Camp H."/>
            <person name="Overmann J."/>
            <person name="Amann R."/>
            <person name="Jetten M.S.M."/>
            <person name="Mascher T."/>
            <person name="Medema M.H."/>
            <person name="Devos D.P."/>
            <person name="Kaster A.-K."/>
            <person name="Ovreas L."/>
            <person name="Rohde M."/>
            <person name="Galperin M.Y."/>
            <person name="Jogler C."/>
        </authorList>
    </citation>
    <scope>NUCLEOTIDE SEQUENCE [LARGE SCALE GENOMIC DNA]</scope>
    <source>
        <strain evidence="4 5">Poly41</strain>
    </source>
</reference>
<evidence type="ECO:0000259" key="3">
    <source>
        <dbReference type="Pfam" id="PF06439"/>
    </source>
</evidence>
<keyword evidence="2" id="KW-0732">Signal</keyword>
<dbReference type="Pfam" id="PF06439">
    <property type="entry name" value="3keto-disac_hyd"/>
    <property type="match status" value="1"/>
</dbReference>
<dbReference type="PANTHER" id="PTHR33546:SF1">
    <property type="entry name" value="LARGE, MULTIFUNCTIONAL SECRETED PROTEIN"/>
    <property type="match status" value="1"/>
</dbReference>
<evidence type="ECO:0000256" key="2">
    <source>
        <dbReference type="SAM" id="SignalP"/>
    </source>
</evidence>
<dbReference type="PANTHER" id="PTHR33546">
    <property type="entry name" value="LARGE, MULTIFUNCTIONAL SECRETED PROTEIN-RELATED"/>
    <property type="match status" value="1"/>
</dbReference>
<dbReference type="RefSeq" id="WP_146528087.1">
    <property type="nucleotide sequence ID" value="NZ_SJPV01000006.1"/>
</dbReference>
<feature type="chain" id="PRO_5022756841" description="3-keto-alpha-glucoside-1,2-lyase/3-keto-2-hydroxy-glucal hydratase domain-containing protein" evidence="2">
    <location>
        <begin position="27"/>
        <end position="458"/>
    </location>
</feature>
<dbReference type="CDD" id="cd06503">
    <property type="entry name" value="ATP-synt_Fo_b"/>
    <property type="match status" value="1"/>
</dbReference>
<protein>
    <recommendedName>
        <fullName evidence="3">3-keto-alpha-glucoside-1,2-lyase/3-keto-2-hydroxy-glucal hydratase domain-containing protein</fullName>
    </recommendedName>
</protein>
<comment type="caution">
    <text evidence="4">The sequence shown here is derived from an EMBL/GenBank/DDBJ whole genome shotgun (WGS) entry which is preliminary data.</text>
</comment>
<sequence length="458" mass="50430" precursor="true">MNRSLCRSLVTASCFTLSFVLPSVFTAESSAQEPTGKGTVYTEAPENEPSFPLMGEFAGEIKLEDAEPQRIAIQIRPFGKDSFEAIHYNGGLPGENTKSEASGEPLQLIGRRSDEFVILSGGPYVIVVEKDGCIVVDRKGNRIGVLARVVRQSPSMGAPPPKDAMVLFDGSSTDQFTAAQMNEAGLLTQGATIKPMLQDFNLHLEFRLPYMPEADGQSRGNSGIYLQSRYECQILDSFATLPVFNGLGSLYRFRTPDFNMALPPLAWQTYDIQFTAPRWAADGTKIRGAHVTSWVNGVKVQDNIELPSQTGHGKDEAPTLLPTLIQDHGDPVRFRNIWIVDRGLSSGEFPIFPTQEELDALKKQEQEKIEQQKKAAQKKAAREQKEKERKAKEAREAKQEAEQAKQEAEQAKMKAEQALKEAAKQAKQEAEAKATEKVTEVAAEKAAVTEPAAETEAE</sequence>
<organism evidence="4 5">
    <name type="scientific">Novipirellula artificiosorum</name>
    <dbReference type="NCBI Taxonomy" id="2528016"/>
    <lineage>
        <taxon>Bacteria</taxon>
        <taxon>Pseudomonadati</taxon>
        <taxon>Planctomycetota</taxon>
        <taxon>Planctomycetia</taxon>
        <taxon>Pirellulales</taxon>
        <taxon>Pirellulaceae</taxon>
        <taxon>Novipirellula</taxon>
    </lineage>
</organism>
<accession>A0A5C6DIW7</accession>
<proteinExistence type="predicted"/>
<feature type="region of interest" description="Disordered" evidence="1">
    <location>
        <begin position="369"/>
        <end position="458"/>
    </location>
</feature>
<feature type="compositionally biased region" description="Basic and acidic residues" evidence="1">
    <location>
        <begin position="380"/>
        <end position="443"/>
    </location>
</feature>
<evidence type="ECO:0000256" key="1">
    <source>
        <dbReference type="SAM" id="MobiDB-lite"/>
    </source>
</evidence>
<dbReference type="Gene3D" id="2.60.120.560">
    <property type="entry name" value="Exo-inulinase, domain 1"/>
    <property type="match status" value="1"/>
</dbReference>